<evidence type="ECO:0000256" key="6">
    <source>
        <dbReference type="SAM" id="SignalP"/>
    </source>
</evidence>
<dbReference type="OrthoDB" id="1416801at2759"/>
<dbReference type="InterPro" id="IPR003591">
    <property type="entry name" value="Leu-rich_rpt_typical-subtyp"/>
</dbReference>
<keyword evidence="5" id="KW-0472">Membrane</keyword>
<dbReference type="FunFam" id="3.80.10.10:FF:001164">
    <property type="entry name" value="GH01279p"/>
    <property type="match status" value="1"/>
</dbReference>
<keyword evidence="2 6" id="KW-0732">Signal</keyword>
<comment type="caution">
    <text evidence="7">The sequence shown here is derived from an EMBL/GenBank/DDBJ whole genome shotgun (WGS) entry which is preliminary data.</text>
</comment>
<feature type="transmembrane region" description="Helical" evidence="5">
    <location>
        <begin position="1259"/>
        <end position="1287"/>
    </location>
</feature>
<dbReference type="Gene3D" id="2.10.50.10">
    <property type="entry name" value="Tumor Necrosis Factor Receptor, subunit A, domain 2"/>
    <property type="match status" value="1"/>
</dbReference>
<dbReference type="FunFam" id="3.80.10.10:FF:000770">
    <property type="entry name" value="Uncharacterized protein"/>
    <property type="match status" value="1"/>
</dbReference>
<feature type="transmembrane region" description="Helical" evidence="5">
    <location>
        <begin position="989"/>
        <end position="1008"/>
    </location>
</feature>
<keyword evidence="5" id="KW-0812">Transmembrane</keyword>
<feature type="transmembrane region" description="Helical" evidence="5">
    <location>
        <begin position="1201"/>
        <end position="1221"/>
    </location>
</feature>
<accession>A0A9Q1BSS5</accession>
<feature type="signal peptide" evidence="6">
    <location>
        <begin position="1"/>
        <end position="20"/>
    </location>
</feature>
<dbReference type="SUPFAM" id="SSF52058">
    <property type="entry name" value="L domain-like"/>
    <property type="match status" value="2"/>
</dbReference>
<name>A0A9Q1BSS5_HOLLE</name>
<feature type="transmembrane region" description="Helical" evidence="5">
    <location>
        <begin position="1097"/>
        <end position="1118"/>
    </location>
</feature>
<feature type="transmembrane region" description="Helical" evidence="5">
    <location>
        <begin position="1028"/>
        <end position="1050"/>
    </location>
</feature>
<dbReference type="PANTHER" id="PTHR24373">
    <property type="entry name" value="SLIT RELATED LEUCINE-RICH REPEAT NEURONAL PROTEIN"/>
    <property type="match status" value="1"/>
</dbReference>
<feature type="chain" id="PRO_5040423373" evidence="6">
    <location>
        <begin position="21"/>
        <end position="1308"/>
    </location>
</feature>
<dbReference type="SMART" id="SM00365">
    <property type="entry name" value="LRR_SD22"/>
    <property type="match status" value="7"/>
</dbReference>
<feature type="transmembrane region" description="Helical" evidence="5">
    <location>
        <begin position="1233"/>
        <end position="1253"/>
    </location>
</feature>
<dbReference type="InterPro" id="IPR032675">
    <property type="entry name" value="LRR_dom_sf"/>
</dbReference>
<organism evidence="7 8">
    <name type="scientific">Holothuria leucospilota</name>
    <name type="common">Black long sea cucumber</name>
    <name type="synonym">Mertensiothuria leucospilota</name>
    <dbReference type="NCBI Taxonomy" id="206669"/>
    <lineage>
        <taxon>Eukaryota</taxon>
        <taxon>Metazoa</taxon>
        <taxon>Echinodermata</taxon>
        <taxon>Eleutherozoa</taxon>
        <taxon>Echinozoa</taxon>
        <taxon>Holothuroidea</taxon>
        <taxon>Aspidochirotacea</taxon>
        <taxon>Aspidochirotida</taxon>
        <taxon>Holothuriidae</taxon>
        <taxon>Holothuria</taxon>
    </lineage>
</organism>
<keyword evidence="3" id="KW-0677">Repeat</keyword>
<dbReference type="Pfam" id="PF13855">
    <property type="entry name" value="LRR_8"/>
    <property type="match status" value="6"/>
</dbReference>
<dbReference type="PROSITE" id="PS51450">
    <property type="entry name" value="LRR"/>
    <property type="match status" value="6"/>
</dbReference>
<dbReference type="EMBL" id="JAIZAY010000012">
    <property type="protein sequence ID" value="KAJ8031911.1"/>
    <property type="molecule type" value="Genomic_DNA"/>
</dbReference>
<dbReference type="Gene3D" id="3.80.10.10">
    <property type="entry name" value="Ribonuclease Inhibitor"/>
    <property type="match status" value="6"/>
</dbReference>
<dbReference type="GO" id="GO:0005615">
    <property type="term" value="C:extracellular space"/>
    <property type="evidence" value="ECO:0007669"/>
    <property type="project" value="TreeGrafter"/>
</dbReference>
<feature type="transmembrane region" description="Helical" evidence="5">
    <location>
        <begin position="881"/>
        <end position="902"/>
    </location>
</feature>
<protein>
    <submittedName>
        <fullName evidence="7">Insulin-like growth factor-binding protein complex acid labile subunit</fullName>
    </submittedName>
</protein>
<dbReference type="InterPro" id="IPR001611">
    <property type="entry name" value="Leu-rich_rpt"/>
</dbReference>
<dbReference type="Proteomes" id="UP001152320">
    <property type="component" value="Chromosome 12"/>
</dbReference>
<dbReference type="InterPro" id="IPR050328">
    <property type="entry name" value="Dev_Immune_Receptor"/>
</dbReference>
<keyword evidence="5" id="KW-1133">Transmembrane helix</keyword>
<proteinExistence type="predicted"/>
<dbReference type="GO" id="GO:0031012">
    <property type="term" value="C:extracellular matrix"/>
    <property type="evidence" value="ECO:0007669"/>
    <property type="project" value="TreeGrafter"/>
</dbReference>
<keyword evidence="4" id="KW-0325">Glycoprotein</keyword>
<dbReference type="SMART" id="SM01411">
    <property type="entry name" value="Ephrin_rec_like"/>
    <property type="match status" value="2"/>
</dbReference>
<dbReference type="PANTHER" id="PTHR24373:SF384">
    <property type="entry name" value="LEUCINE RICH REPEAT CONTAINING 38"/>
    <property type="match status" value="1"/>
</dbReference>
<gene>
    <name evidence="7" type="ORF">HOLleu_25274</name>
</gene>
<keyword evidence="8" id="KW-1185">Reference proteome</keyword>
<evidence type="ECO:0000256" key="3">
    <source>
        <dbReference type="ARBA" id="ARBA00022737"/>
    </source>
</evidence>
<evidence type="ECO:0000256" key="1">
    <source>
        <dbReference type="ARBA" id="ARBA00022614"/>
    </source>
</evidence>
<keyword evidence="1" id="KW-0433">Leucine-rich repeat</keyword>
<dbReference type="SMART" id="SM00369">
    <property type="entry name" value="LRR_TYP"/>
    <property type="match status" value="20"/>
</dbReference>
<dbReference type="SMART" id="SM00364">
    <property type="entry name" value="LRR_BAC"/>
    <property type="match status" value="10"/>
</dbReference>
<sequence length="1308" mass="149961">MGKTLWILVLILQCYVVLKSQVVAKEACGKSRVCFCGMFVLCDSKNLTEIPSHIPRDTRLLILNNNNITKVQEDDLDELSELNLLFFSNNKLAIIQPNSLCGLANLENLDLSDNLLKKMDERVFCYHASLRTIDLSGNQLTEIEGSLFHNLTNVYNLDLSHNQVEYINEETFCELRKLKILDLSYNRIKHIKGSTFLCLSLLHTLYLRANLLSEFEDHKFPSGIKILNVRGNQIRHFNGQEFTTLNLDELVLAENHIQDLPTFTHLRNLTVLDVGINNIARLPSDIFSGMTKLNFLNLTGNQFTELSENFFNSLEKVFNLYMDYNKLKSLPEGIFKPLRSLLTLNFACNELENLQQNIFDPLDKLLFMNISYNRLTEIKSGTFAHQTLLRSLYLNGNRLKILPEDLLSNFTRLLSLDLSYNNLAELPENLLNNLRNTKRNADNITIDLSHNNLRQLSAKLFTRFHGFEYLSLSHNKLTVLPPGIFKNVLLVRTLDISHNQLVNLSRDLFINNISRPHWLNTLFLQGNRLTFLDNNIFHGLPNLKSLCLFHNYLSFLADNTFLGPSLKYIYLFGNKLTALNGNAFTDLSMQQIHLYGNEIKNVTWTASENKTSNTKLYLSCNFLNQVKTKEMNLNCVHDKFVPQFTVLPAVAEKLQNEGFQCHYMKYDARCTPCGKGTYGSLRWNKCVPCPAGGFYQDEIGATPNNSNSIACKQCDKGTFVIEGGASSIAMCKVCPDGTDKNSHAGYRACPCLDNYARRDRFGNCTICLGEGVDCRSWQDFKSIKYGFFWRWNFTNANLTEYKEFVTNLLNESPTFAENGTGPQSYTMEMPKPHKCPRKDSCNNTEGTIEVKCATGFEGWLCSRCRSNYYEVMGNCMPCPGMFYLVFEILIILCLFILAYVAIVRQYNQSKLRPKNGTRSTFDIIISRSKIVLGFYQVVGEYLESFHQVSCEPFIIVGEFISLIQMNILKILVKPQCFNENLVINPKVELIVGGLFIFLLLFISFLVYVVKKQCYKLSEDYRLHNRHMAFYLCSLKSKILNVVLILMFVTYPPICTAIFQLYPQSCETFSLDERQRQNMTVLRADYEIHCQDIKAYQMCAYILTVVYVLAFPITLYILLRKHVLKDSSPECCNDILSPVNSHQEEEAQPLLAGFSFNVNRPVWLNFLCENYKPQYWYWEIVELARKVTQTVLITLLGFQHKLTVLVTIGISVLFLILHSRLMPMKNNFEQSLQVMFALVAILINLQVAAIEIPVNKCEGALSIGLSILNIAVILIILVEAVIGVIRLLKRINCRQILRNTMIRICERMK</sequence>
<evidence type="ECO:0000256" key="4">
    <source>
        <dbReference type="ARBA" id="ARBA00023180"/>
    </source>
</evidence>
<evidence type="ECO:0000313" key="7">
    <source>
        <dbReference type="EMBL" id="KAJ8031911.1"/>
    </source>
</evidence>
<evidence type="ECO:0000256" key="2">
    <source>
        <dbReference type="ARBA" id="ARBA00022729"/>
    </source>
</evidence>
<evidence type="ECO:0000256" key="5">
    <source>
        <dbReference type="SAM" id="Phobius"/>
    </source>
</evidence>
<reference evidence="7" key="1">
    <citation type="submission" date="2021-10" db="EMBL/GenBank/DDBJ databases">
        <title>Tropical sea cucumber genome reveals ecological adaptation and Cuvierian tubules defense mechanism.</title>
        <authorList>
            <person name="Chen T."/>
        </authorList>
    </citation>
    <scope>NUCLEOTIDE SEQUENCE</scope>
    <source>
        <strain evidence="7">Nanhai2018</strain>
        <tissue evidence="7">Muscle</tissue>
    </source>
</reference>
<evidence type="ECO:0000313" key="8">
    <source>
        <dbReference type="Proteomes" id="UP001152320"/>
    </source>
</evidence>